<dbReference type="InParanoid" id="A5E3C7"/>
<dbReference type="AlphaFoldDB" id="A5E3C7"/>
<organism evidence="2 3">
    <name type="scientific">Lodderomyces elongisporus (strain ATCC 11503 / CBS 2605 / JCM 1781 / NBRC 1676 / NRRL YB-4239)</name>
    <name type="common">Yeast</name>
    <name type="synonym">Saccharomyces elongisporus</name>
    <dbReference type="NCBI Taxonomy" id="379508"/>
    <lineage>
        <taxon>Eukaryota</taxon>
        <taxon>Fungi</taxon>
        <taxon>Dikarya</taxon>
        <taxon>Ascomycota</taxon>
        <taxon>Saccharomycotina</taxon>
        <taxon>Pichiomycetes</taxon>
        <taxon>Debaryomycetaceae</taxon>
        <taxon>Candida/Lodderomyces clade</taxon>
        <taxon>Lodderomyces</taxon>
    </lineage>
</organism>
<sequence length="107" mass="11959">MSEPKGGLLDQILLEDIARYCPQQFLAFHQCMSSPQSQTDPEACLAQQLELTKCIKFVVPSFQKIQTQCAGKLQSYEACLKMNKSDALKCTHELEGLRNCAFGSVKK</sequence>
<dbReference type="FunCoup" id="A5E3C7">
    <property type="interactions" value="15"/>
</dbReference>
<gene>
    <name evidence="2" type="ORF">LELG_04114</name>
</gene>
<dbReference type="EMBL" id="CH981528">
    <property type="protein sequence ID" value="EDK45935.1"/>
    <property type="molecule type" value="Genomic_DNA"/>
</dbReference>
<dbReference type="eggNOG" id="ENOG502S4BW">
    <property type="taxonomic scope" value="Eukaryota"/>
</dbReference>
<evidence type="ECO:0000259" key="1">
    <source>
        <dbReference type="Pfam" id="PF16860"/>
    </source>
</evidence>
<dbReference type="InterPro" id="IPR031731">
    <property type="entry name" value="CX9C"/>
</dbReference>
<dbReference type="Gene3D" id="1.10.287.2900">
    <property type="match status" value="2"/>
</dbReference>
<protein>
    <recommendedName>
        <fullName evidence="1">IMS import disulfide relay-system CHCH-CHCH-like Cx9C domain-containing protein</fullName>
    </recommendedName>
</protein>
<dbReference type="GeneID" id="5232032"/>
<evidence type="ECO:0000313" key="2">
    <source>
        <dbReference type="EMBL" id="EDK45935.1"/>
    </source>
</evidence>
<evidence type="ECO:0000313" key="3">
    <source>
        <dbReference type="Proteomes" id="UP000001996"/>
    </source>
</evidence>
<dbReference type="Pfam" id="PF16860">
    <property type="entry name" value="CX9C"/>
    <property type="match status" value="1"/>
</dbReference>
<dbReference type="GO" id="GO:0045333">
    <property type="term" value="P:cellular respiration"/>
    <property type="evidence" value="ECO:0007669"/>
    <property type="project" value="TreeGrafter"/>
</dbReference>
<dbReference type="InterPro" id="IPR052848">
    <property type="entry name" value="CHCH_domain-containing_protein"/>
</dbReference>
<dbReference type="GO" id="GO:0005758">
    <property type="term" value="C:mitochondrial intermembrane space"/>
    <property type="evidence" value="ECO:0007669"/>
    <property type="project" value="TreeGrafter"/>
</dbReference>
<dbReference type="OMA" id="LAFHQCM"/>
<dbReference type="PANTHER" id="PTHR47106:SF1">
    <property type="entry name" value="COILED-COIL-HELIX-COILED-COIL-HELIX DOMAIN-CONTAINING PROTEIN 5"/>
    <property type="match status" value="1"/>
</dbReference>
<reference evidence="2 3" key="1">
    <citation type="journal article" date="2009" name="Nature">
        <title>Evolution of pathogenicity and sexual reproduction in eight Candida genomes.</title>
        <authorList>
            <person name="Butler G."/>
            <person name="Rasmussen M.D."/>
            <person name="Lin M.F."/>
            <person name="Santos M.A."/>
            <person name="Sakthikumar S."/>
            <person name="Munro C.A."/>
            <person name="Rheinbay E."/>
            <person name="Grabherr M."/>
            <person name="Forche A."/>
            <person name="Reedy J.L."/>
            <person name="Agrafioti I."/>
            <person name="Arnaud M.B."/>
            <person name="Bates S."/>
            <person name="Brown A.J."/>
            <person name="Brunke S."/>
            <person name="Costanzo M.C."/>
            <person name="Fitzpatrick D.A."/>
            <person name="de Groot P.W."/>
            <person name="Harris D."/>
            <person name="Hoyer L.L."/>
            <person name="Hube B."/>
            <person name="Klis F.M."/>
            <person name="Kodira C."/>
            <person name="Lennard N."/>
            <person name="Logue M.E."/>
            <person name="Martin R."/>
            <person name="Neiman A.M."/>
            <person name="Nikolaou E."/>
            <person name="Quail M.A."/>
            <person name="Quinn J."/>
            <person name="Santos M.C."/>
            <person name="Schmitzberger F.F."/>
            <person name="Sherlock G."/>
            <person name="Shah P."/>
            <person name="Silverstein K.A."/>
            <person name="Skrzypek M.S."/>
            <person name="Soll D."/>
            <person name="Staggs R."/>
            <person name="Stansfield I."/>
            <person name="Stumpf M.P."/>
            <person name="Sudbery P.E."/>
            <person name="Srikantha T."/>
            <person name="Zeng Q."/>
            <person name="Berman J."/>
            <person name="Berriman M."/>
            <person name="Heitman J."/>
            <person name="Gow N.A."/>
            <person name="Lorenz M.C."/>
            <person name="Birren B.W."/>
            <person name="Kellis M."/>
            <person name="Cuomo C.A."/>
        </authorList>
    </citation>
    <scope>NUCLEOTIDE SEQUENCE [LARGE SCALE GENOMIC DNA]</scope>
    <source>
        <strain evidence="3">ATCC 11503 / BCRC 21390 / CBS 2605 / JCM 1781 / NBRC 1676 / NRRL YB-4239</strain>
    </source>
</reference>
<dbReference type="Proteomes" id="UP000001996">
    <property type="component" value="Unassembled WGS sequence"/>
</dbReference>
<dbReference type="OrthoDB" id="276296at2759"/>
<keyword evidence="3" id="KW-1185">Reference proteome</keyword>
<accession>A5E3C7</accession>
<proteinExistence type="predicted"/>
<dbReference type="PROSITE" id="PS51808">
    <property type="entry name" value="CHCH"/>
    <property type="match status" value="1"/>
</dbReference>
<feature type="domain" description="IMS import disulfide relay-system CHCH-CHCH-like Cx9C" evidence="1">
    <location>
        <begin position="14"/>
        <end position="58"/>
    </location>
</feature>
<dbReference type="HOGENOM" id="CLU_160816_0_0_1"/>
<name>A5E3C7_LODEL</name>
<dbReference type="VEuPathDB" id="FungiDB:LELG_04114"/>
<dbReference type="KEGG" id="lel:PVL30_004933"/>
<dbReference type="PANTHER" id="PTHR47106">
    <property type="entry name" value="COILED-COIL-HELIX-COILED-COIL-HELIX DOMAIN-CONTAINING PROTEIN 5"/>
    <property type="match status" value="1"/>
</dbReference>